<keyword evidence="3" id="KW-1185">Reference proteome</keyword>
<dbReference type="Proteomes" id="UP001632037">
    <property type="component" value="Unassembled WGS sequence"/>
</dbReference>
<accession>A0ABD3FWP0</accession>
<keyword evidence="1" id="KW-0812">Transmembrane</keyword>
<protein>
    <recommendedName>
        <fullName evidence="4">Pectate lyase</fullName>
    </recommendedName>
</protein>
<proteinExistence type="predicted"/>
<gene>
    <name evidence="2" type="ORF">V7S43_005775</name>
</gene>
<name>A0ABD3FWP0_9STRA</name>
<keyword evidence="1" id="KW-0472">Membrane</keyword>
<dbReference type="AlphaFoldDB" id="A0ABD3FWP0"/>
<evidence type="ECO:0000256" key="1">
    <source>
        <dbReference type="SAM" id="Phobius"/>
    </source>
</evidence>
<evidence type="ECO:0000313" key="3">
    <source>
        <dbReference type="Proteomes" id="UP001632037"/>
    </source>
</evidence>
<organism evidence="2 3">
    <name type="scientific">Phytophthora oleae</name>
    <dbReference type="NCBI Taxonomy" id="2107226"/>
    <lineage>
        <taxon>Eukaryota</taxon>
        <taxon>Sar</taxon>
        <taxon>Stramenopiles</taxon>
        <taxon>Oomycota</taxon>
        <taxon>Peronosporomycetes</taxon>
        <taxon>Peronosporales</taxon>
        <taxon>Peronosporaceae</taxon>
        <taxon>Phytophthora</taxon>
    </lineage>
</organism>
<reference evidence="2 3" key="1">
    <citation type="submission" date="2024-09" db="EMBL/GenBank/DDBJ databases">
        <title>Genome sequencing and assembly of Phytophthora oleae, isolate VK10A, causative agent of rot of olive drupes.</title>
        <authorList>
            <person name="Conti Taguali S."/>
            <person name="Riolo M."/>
            <person name="La Spada F."/>
            <person name="Cacciola S.O."/>
            <person name="Dionisio G."/>
        </authorList>
    </citation>
    <scope>NUCLEOTIDE SEQUENCE [LARGE SCALE GENOMIC DNA]</scope>
    <source>
        <strain evidence="2 3">VK10A</strain>
    </source>
</reference>
<evidence type="ECO:0008006" key="4">
    <source>
        <dbReference type="Google" id="ProtNLM"/>
    </source>
</evidence>
<sequence>MAQLLSFKLPPSTEMKPTPLINVFVLILAIVTNAQAMTLSLYGGSGEVRTFDVDEVTQRCYNIYKCFGGPNRSATWNSVKSRTNVVFYSHPNCQAHQAVGKGTPDGSLYFSDVNFPQVAKAFMIWESGQYATNGIEDVC</sequence>
<feature type="transmembrane region" description="Helical" evidence="1">
    <location>
        <begin position="20"/>
        <end position="42"/>
    </location>
</feature>
<evidence type="ECO:0000313" key="2">
    <source>
        <dbReference type="EMBL" id="KAL3669379.1"/>
    </source>
</evidence>
<keyword evidence="1" id="KW-1133">Transmembrane helix</keyword>
<comment type="caution">
    <text evidence="2">The sequence shown here is derived from an EMBL/GenBank/DDBJ whole genome shotgun (WGS) entry which is preliminary data.</text>
</comment>
<dbReference type="EMBL" id="JBIMZQ010000009">
    <property type="protein sequence ID" value="KAL3669379.1"/>
    <property type="molecule type" value="Genomic_DNA"/>
</dbReference>